<reference evidence="3" key="1">
    <citation type="journal article" date="2017" name="Nat. Ecol. Evol.">
        <title>Genome expansion and lineage-specific genetic innovations in the forest pathogenic fungi Armillaria.</title>
        <authorList>
            <person name="Sipos G."/>
            <person name="Prasanna A.N."/>
            <person name="Walter M.C."/>
            <person name="O'Connor E."/>
            <person name="Balint B."/>
            <person name="Krizsan K."/>
            <person name="Kiss B."/>
            <person name="Hess J."/>
            <person name="Varga T."/>
            <person name="Slot J."/>
            <person name="Riley R."/>
            <person name="Boka B."/>
            <person name="Rigling D."/>
            <person name="Barry K."/>
            <person name="Lee J."/>
            <person name="Mihaltcheva S."/>
            <person name="LaButti K."/>
            <person name="Lipzen A."/>
            <person name="Waldron R."/>
            <person name="Moloney N.M."/>
            <person name="Sperisen C."/>
            <person name="Kredics L."/>
            <person name="Vagvoelgyi C."/>
            <person name="Patrignani A."/>
            <person name="Fitzpatrick D."/>
            <person name="Nagy I."/>
            <person name="Doyle S."/>
            <person name="Anderson J.B."/>
            <person name="Grigoriev I.V."/>
            <person name="Gueldener U."/>
            <person name="Muensterkoetter M."/>
            <person name="Nagy L.G."/>
        </authorList>
    </citation>
    <scope>NUCLEOTIDE SEQUENCE [LARGE SCALE GENOMIC DNA]</scope>
    <source>
        <strain evidence="3">C18/9</strain>
    </source>
</reference>
<feature type="compositionally biased region" description="Polar residues" evidence="1">
    <location>
        <begin position="619"/>
        <end position="630"/>
    </location>
</feature>
<feature type="compositionally biased region" description="Basic and acidic residues" evidence="1">
    <location>
        <begin position="81"/>
        <end position="96"/>
    </location>
</feature>
<dbReference type="Proteomes" id="UP000219338">
    <property type="component" value="Unassembled WGS sequence"/>
</dbReference>
<proteinExistence type="predicted"/>
<protein>
    <submittedName>
        <fullName evidence="2">Uncharacterized protein</fullName>
    </submittedName>
</protein>
<feature type="region of interest" description="Disordered" evidence="1">
    <location>
        <begin position="159"/>
        <end position="184"/>
    </location>
</feature>
<name>A0A284QTJ8_ARMOS</name>
<dbReference type="EMBL" id="FUEG01000002">
    <property type="protein sequence ID" value="SJK99798.1"/>
    <property type="molecule type" value="Genomic_DNA"/>
</dbReference>
<dbReference type="OrthoDB" id="10472133at2759"/>
<sequence>MKKLNNLGEGATKRRHSPGGNGEHSTKRPRDSQRHRDEHRRRIDAELDGFLAEDRDYPIPWRPRGRGPQNRNRGRGGPASHRREPAQTGREKEKTVTSRQKQPADAVTVIPLRLQHLPDEDTHDELLDSYDQRRFGHIITDERMPLEERVADLSTELPAMPLPDGSYPPGVNGDDSPRPSNSVQAARQFVDRRARRLRHPGRLPSWLNLFKSKDRSALPERDNSFRGMYGPGFTYDSRTNIIYTDREAVDAASAMADGVVYATPRSIERRPNPRGFPMNRREVQESVTFVHMRQNGWQATLRLLCEFHRISEAVILRYRDLSMHEIIEHFERDNRLRNLRRGMPRPYFIELNPRCKVTGEGSVGGGAGVLCPVNSTLDDWCQYVAHHFRPGGLNPACGIIMDTSYRVSYASVWGMALLRLLHPDDAKNYYGRYLAGIAFRPQFYSDYIRRWNRDRPQELPITIAAGSPTLRRMTFNEARENLSELDVVRHLASCGITQGMIDNAYPWALVWIDQHASYGEPRIGDEFRGWWSPSTEDTHRIRAMLYYERYEHQPSGRIHNQIHQYTLLRGENSIFTWLNSFPPTAPGQAPLTAHTAIDSSTGVSDDGDTIMAPREETADTSTETVPNSTVDDAMMDDDPPDSDMNTAELVDELDETHIAPRARSE</sequence>
<evidence type="ECO:0000313" key="2">
    <source>
        <dbReference type="EMBL" id="SJK99798.1"/>
    </source>
</evidence>
<dbReference type="AlphaFoldDB" id="A0A284QTJ8"/>
<keyword evidence="3" id="KW-1185">Reference proteome</keyword>
<gene>
    <name evidence="2" type="ORF">ARMOST_03109</name>
</gene>
<evidence type="ECO:0000313" key="3">
    <source>
        <dbReference type="Proteomes" id="UP000219338"/>
    </source>
</evidence>
<dbReference type="OMA" id="PACGIIM"/>
<evidence type="ECO:0000256" key="1">
    <source>
        <dbReference type="SAM" id="MobiDB-lite"/>
    </source>
</evidence>
<feature type="region of interest" description="Disordered" evidence="1">
    <location>
        <begin position="1"/>
        <end position="111"/>
    </location>
</feature>
<organism evidence="2 3">
    <name type="scientific">Armillaria ostoyae</name>
    <name type="common">Armillaria root rot fungus</name>
    <dbReference type="NCBI Taxonomy" id="47428"/>
    <lineage>
        <taxon>Eukaryota</taxon>
        <taxon>Fungi</taxon>
        <taxon>Dikarya</taxon>
        <taxon>Basidiomycota</taxon>
        <taxon>Agaricomycotina</taxon>
        <taxon>Agaricomycetes</taxon>
        <taxon>Agaricomycetidae</taxon>
        <taxon>Agaricales</taxon>
        <taxon>Marasmiineae</taxon>
        <taxon>Physalacriaceae</taxon>
        <taxon>Armillaria</taxon>
    </lineage>
</organism>
<feature type="compositionally biased region" description="Basic and acidic residues" evidence="1">
    <location>
        <begin position="655"/>
        <end position="665"/>
    </location>
</feature>
<accession>A0A284QTJ8</accession>
<feature type="compositionally biased region" description="Basic and acidic residues" evidence="1">
    <location>
        <begin position="24"/>
        <end position="45"/>
    </location>
</feature>
<feature type="region of interest" description="Disordered" evidence="1">
    <location>
        <begin position="597"/>
        <end position="665"/>
    </location>
</feature>